<dbReference type="Pfam" id="PF01819">
    <property type="entry name" value="Levi_coat"/>
    <property type="match status" value="1"/>
</dbReference>
<dbReference type="InterPro" id="IPR002703">
    <property type="entry name" value="Levivir_coat"/>
</dbReference>
<dbReference type="GO" id="GO:0019028">
    <property type="term" value="C:viral capsid"/>
    <property type="evidence" value="ECO:0007669"/>
    <property type="project" value="UniProtKB-KW"/>
</dbReference>
<organism evidence="4">
    <name type="scientific">Leviviridae sp</name>
    <dbReference type="NCBI Taxonomy" id="2027243"/>
    <lineage>
        <taxon>Viruses</taxon>
        <taxon>Riboviria</taxon>
        <taxon>Orthornavirae</taxon>
        <taxon>Lenarviricota</taxon>
        <taxon>Leviviricetes</taxon>
        <taxon>Norzivirales</taxon>
        <taxon>Fiersviridae</taxon>
    </lineage>
</organism>
<keyword evidence="3" id="KW-0946">Virion</keyword>
<reference evidence="4" key="1">
    <citation type="submission" date="2019-05" db="EMBL/GenBank/DDBJ databases">
        <title>Metatranscriptomic reconstruction reveals RNA viruses with the potential to shape carbon cycling in soil.</title>
        <authorList>
            <person name="Starr E.P."/>
            <person name="Nuccio E."/>
            <person name="Pett-Ridge J."/>
            <person name="Banfield J.F."/>
            <person name="Firestone M.K."/>
        </authorList>
    </citation>
    <scope>NUCLEOTIDE SEQUENCE</scope>
    <source>
        <strain evidence="4">H1_Bulk_30_scaffold_183</strain>
    </source>
</reference>
<comment type="subcellular location">
    <subcellularLocation>
        <location evidence="1">Virion</location>
    </subcellularLocation>
</comment>
<dbReference type="InterPro" id="IPR015954">
    <property type="entry name" value="Phage_RNA-type_capsid"/>
</dbReference>
<keyword evidence="2" id="KW-0167">Capsid protein</keyword>
<evidence type="ECO:0000256" key="3">
    <source>
        <dbReference type="ARBA" id="ARBA00022844"/>
    </source>
</evidence>
<dbReference type="Gene3D" id="3.30.380.10">
    <property type="entry name" value="MS2 Viral Coat Protein"/>
    <property type="match status" value="1"/>
</dbReference>
<name>A0A514D624_9VIRU</name>
<accession>A0A514D624</accession>
<protein>
    <recommendedName>
        <fullName evidence="5">Coat protein</fullName>
    </recommendedName>
</protein>
<evidence type="ECO:0008006" key="5">
    <source>
        <dbReference type="Google" id="ProtNLM"/>
    </source>
</evidence>
<dbReference type="SUPFAM" id="SSF55405">
    <property type="entry name" value="RNA bacteriophage capsid protein"/>
    <property type="match status" value="1"/>
</dbReference>
<dbReference type="GO" id="GO:0005198">
    <property type="term" value="F:structural molecule activity"/>
    <property type="evidence" value="ECO:0007669"/>
    <property type="project" value="InterPro"/>
</dbReference>
<gene>
    <name evidence="4" type="ORF">H1Bulk30183_000003</name>
</gene>
<sequence>MSAVANVVLNDGASTPVAHTFNPARVAPDLVMYQDRSAAVVAGYNVLTIGTRYASAQNSGQKVTLKIVAPTLAVTAPTTGTGIQPNPVAAYNCLATVEFVLPAASSLQNRKDILAFVKNLMSASVVSDAVQDLNPPY</sequence>
<evidence type="ECO:0000313" key="4">
    <source>
        <dbReference type="EMBL" id="QDH89055.1"/>
    </source>
</evidence>
<dbReference type="EMBL" id="MN034564">
    <property type="protein sequence ID" value="QDH89055.1"/>
    <property type="molecule type" value="Genomic_RNA"/>
</dbReference>
<proteinExistence type="predicted"/>
<evidence type="ECO:0000256" key="1">
    <source>
        <dbReference type="ARBA" id="ARBA00004328"/>
    </source>
</evidence>
<evidence type="ECO:0000256" key="2">
    <source>
        <dbReference type="ARBA" id="ARBA00022561"/>
    </source>
</evidence>